<dbReference type="Pfam" id="PF02413">
    <property type="entry name" value="Caudo_TAP"/>
    <property type="match status" value="1"/>
</dbReference>
<dbReference type="InterPro" id="IPR003458">
    <property type="entry name" value="Phage_T4_Gp38_tail_assem"/>
</dbReference>
<dbReference type="PANTHER" id="PTHR34413:SF2">
    <property type="entry name" value="PROPHAGE TAIL FIBER ASSEMBLY PROTEIN HOMOLOG TFAE-RELATED"/>
    <property type="match status" value="1"/>
</dbReference>
<evidence type="ECO:0000313" key="1">
    <source>
        <dbReference type="EMBL" id="MDQ0019313.1"/>
    </source>
</evidence>
<gene>
    <name evidence="1" type="ORF">J2X94_001441</name>
</gene>
<proteinExistence type="predicted"/>
<accession>A0ABT9TA40</accession>
<dbReference type="InterPro" id="IPR051220">
    <property type="entry name" value="TFA_Chaperone"/>
</dbReference>
<name>A0ABT9TA40_9GAMM</name>
<keyword evidence="2" id="KW-1185">Reference proteome</keyword>
<organism evidence="1 2">
    <name type="scientific">[Curtobacterium] plantarum</name>
    <dbReference type="NCBI Taxonomy" id="221276"/>
    <lineage>
        <taxon>Bacteria</taxon>
        <taxon>Pseudomonadati</taxon>
        <taxon>Pseudomonadota</taxon>
        <taxon>Gammaproteobacteria</taxon>
        <taxon>Enterobacterales</taxon>
        <taxon>Erwiniaceae</taxon>
        <taxon>Pantoea</taxon>
    </lineage>
</organism>
<sequence length="156" mass="17047">MAVLAEQAVSASLLLRSTHNANYALVQDKRVVNMVVWDGEEEVSFGNDVLAVLIPDGEAVSIGYSYDAKKFTAPALTDEQKAAQDAAIASMNITLKSTLMNEASQRISVLQDAVDLEMATDDETKALPLWKKYRVLLSRINADISSDVTWPDKPAF</sequence>
<evidence type="ECO:0000313" key="2">
    <source>
        <dbReference type="Proteomes" id="UP001244623"/>
    </source>
</evidence>
<dbReference type="EMBL" id="JAUSSJ010000001">
    <property type="protein sequence ID" value="MDQ0019313.1"/>
    <property type="molecule type" value="Genomic_DNA"/>
</dbReference>
<reference evidence="1 2" key="1">
    <citation type="submission" date="2023-07" db="EMBL/GenBank/DDBJ databases">
        <title>Sorghum-associated microbial communities from plants grown in Nebraska, USA.</title>
        <authorList>
            <person name="Schachtman D."/>
        </authorList>
    </citation>
    <scope>NUCLEOTIDE SEQUENCE [LARGE SCALE GENOMIC DNA]</scope>
    <source>
        <strain evidence="1 2">CC49</strain>
    </source>
</reference>
<dbReference type="PANTHER" id="PTHR34413">
    <property type="entry name" value="PROPHAGE TAIL FIBER ASSEMBLY PROTEIN HOMOLOG TFAE-RELATED-RELATED"/>
    <property type="match status" value="1"/>
</dbReference>
<evidence type="ECO:0008006" key="3">
    <source>
        <dbReference type="Google" id="ProtNLM"/>
    </source>
</evidence>
<protein>
    <recommendedName>
        <fullName evidence="3">Tail fiber assembly protein</fullName>
    </recommendedName>
</protein>
<dbReference type="Proteomes" id="UP001244623">
    <property type="component" value="Unassembled WGS sequence"/>
</dbReference>
<comment type="caution">
    <text evidence="1">The sequence shown here is derived from an EMBL/GenBank/DDBJ whole genome shotgun (WGS) entry which is preliminary data.</text>
</comment>